<organism evidence="1 2">
    <name type="scientific">Roseofilum casamattae BLCC-M143</name>
    <dbReference type="NCBI Taxonomy" id="3022442"/>
    <lineage>
        <taxon>Bacteria</taxon>
        <taxon>Bacillati</taxon>
        <taxon>Cyanobacteriota</taxon>
        <taxon>Cyanophyceae</taxon>
        <taxon>Desertifilales</taxon>
        <taxon>Desertifilaceae</taxon>
        <taxon>Roseofilum</taxon>
        <taxon>Roseofilum casamattae</taxon>
    </lineage>
</organism>
<protein>
    <submittedName>
        <fullName evidence="1">Uncharacterized protein</fullName>
    </submittedName>
</protein>
<dbReference type="EMBL" id="JAQOSQ010000046">
    <property type="protein sequence ID" value="MDJ1185717.1"/>
    <property type="molecule type" value="Genomic_DNA"/>
</dbReference>
<comment type="caution">
    <text evidence="1">The sequence shown here is derived from an EMBL/GenBank/DDBJ whole genome shotgun (WGS) entry which is preliminary data.</text>
</comment>
<accession>A0ABT7C2M9</accession>
<evidence type="ECO:0000313" key="2">
    <source>
        <dbReference type="Proteomes" id="UP001232992"/>
    </source>
</evidence>
<reference evidence="1 2" key="1">
    <citation type="submission" date="2023-01" db="EMBL/GenBank/DDBJ databases">
        <title>Novel diversity within Roseofilum (Cyanobacteria; Desertifilaceae) from marine benthic mats with descriptions of four novel species.</title>
        <authorList>
            <person name="Wang Y."/>
            <person name="Berthold D.E."/>
            <person name="Hu J."/>
            <person name="Lefler F.W."/>
            <person name="Laughinghouse H.D. IV."/>
        </authorList>
    </citation>
    <scope>NUCLEOTIDE SEQUENCE [LARGE SCALE GENOMIC DNA]</scope>
    <source>
        <strain evidence="1 2">BLCC-M143</strain>
    </source>
</reference>
<gene>
    <name evidence="1" type="ORF">PMH09_21270</name>
</gene>
<name>A0ABT7C2M9_9CYAN</name>
<evidence type="ECO:0000313" key="1">
    <source>
        <dbReference type="EMBL" id="MDJ1185717.1"/>
    </source>
</evidence>
<keyword evidence="2" id="KW-1185">Reference proteome</keyword>
<sequence>MESLENNYTITGGIKLETLVPERVLIIPNRDHIKTWADFGIKVTNQTSTPYRFIFFNLDIELVELEGESIRSEKGNTNRMNIPQESDFLLAQPGETLTFLTKIKYVWRGYSLGLSYQNLSNQTYSFIGLKPTKYWVRFTYRNSYTTRKLHGSRTPWPFSEELWTGIASSPYEEFYLEYPPPLDFRG</sequence>
<dbReference type="Proteomes" id="UP001232992">
    <property type="component" value="Unassembled WGS sequence"/>
</dbReference>
<dbReference type="RefSeq" id="WP_283760357.1">
    <property type="nucleotide sequence ID" value="NZ_JAQOSQ010000046.1"/>
</dbReference>
<proteinExistence type="predicted"/>